<dbReference type="AlphaFoldDB" id="A0A2C9VA28"/>
<dbReference type="PRINTS" id="PR00385">
    <property type="entry name" value="P450"/>
</dbReference>
<dbReference type="PROSITE" id="PS00086">
    <property type="entry name" value="CYTOCHROME_P450"/>
    <property type="match status" value="1"/>
</dbReference>
<evidence type="ECO:0000313" key="15">
    <source>
        <dbReference type="Proteomes" id="UP000091857"/>
    </source>
</evidence>
<keyword evidence="8 13" id="KW-0560">Oxidoreductase</keyword>
<gene>
    <name evidence="14" type="ORF">MANES_09G081709v8</name>
</gene>
<dbReference type="InterPro" id="IPR017972">
    <property type="entry name" value="Cyt_P450_CS"/>
</dbReference>
<keyword evidence="5" id="KW-0812">Transmembrane</keyword>
<dbReference type="FunFam" id="1.10.630.10:FF:000008">
    <property type="entry name" value="Cytochrome P450 71D8"/>
    <property type="match status" value="1"/>
</dbReference>
<dbReference type="Proteomes" id="UP000091857">
    <property type="component" value="Chromosome 9"/>
</dbReference>
<evidence type="ECO:0000256" key="3">
    <source>
        <dbReference type="ARBA" id="ARBA00010617"/>
    </source>
</evidence>
<protein>
    <submittedName>
        <fullName evidence="14">Uncharacterized protein</fullName>
    </submittedName>
</protein>
<evidence type="ECO:0000256" key="5">
    <source>
        <dbReference type="ARBA" id="ARBA00022692"/>
    </source>
</evidence>
<comment type="caution">
    <text evidence="14">The sequence shown here is derived from an EMBL/GenBank/DDBJ whole genome shotgun (WGS) entry which is preliminary data.</text>
</comment>
<dbReference type="GO" id="GO:0005506">
    <property type="term" value="F:iron ion binding"/>
    <property type="evidence" value="ECO:0007669"/>
    <property type="project" value="InterPro"/>
</dbReference>
<evidence type="ECO:0000256" key="10">
    <source>
        <dbReference type="ARBA" id="ARBA00023033"/>
    </source>
</evidence>
<evidence type="ECO:0000256" key="11">
    <source>
        <dbReference type="ARBA" id="ARBA00023136"/>
    </source>
</evidence>
<proteinExistence type="inferred from homology"/>
<dbReference type="SUPFAM" id="SSF48264">
    <property type="entry name" value="Cytochrome P450"/>
    <property type="match status" value="1"/>
</dbReference>
<dbReference type="CDD" id="cd11072">
    <property type="entry name" value="CYP71-like"/>
    <property type="match status" value="1"/>
</dbReference>
<dbReference type="InterPro" id="IPR001128">
    <property type="entry name" value="Cyt_P450"/>
</dbReference>
<name>A0A2C9VA28_MANES</name>
<evidence type="ECO:0000256" key="13">
    <source>
        <dbReference type="RuleBase" id="RU000461"/>
    </source>
</evidence>
<dbReference type="PRINTS" id="PR00463">
    <property type="entry name" value="EP450I"/>
</dbReference>
<dbReference type="GO" id="GO:0016020">
    <property type="term" value="C:membrane"/>
    <property type="evidence" value="ECO:0007669"/>
    <property type="project" value="UniProtKB-SubCell"/>
</dbReference>
<evidence type="ECO:0000256" key="4">
    <source>
        <dbReference type="ARBA" id="ARBA00022617"/>
    </source>
</evidence>
<dbReference type="STRING" id="3983.A0A2C9VA28"/>
<keyword evidence="11" id="KW-0472">Membrane</keyword>
<dbReference type="Gramene" id="Manes.09G081709.1.v8.1">
    <property type="protein sequence ID" value="Manes.09G081709.1.v8.1.CDS"/>
    <property type="gene ID" value="Manes.09G081709.v8.1"/>
</dbReference>
<evidence type="ECO:0000256" key="1">
    <source>
        <dbReference type="ARBA" id="ARBA00001971"/>
    </source>
</evidence>
<evidence type="ECO:0000256" key="2">
    <source>
        <dbReference type="ARBA" id="ARBA00004167"/>
    </source>
</evidence>
<comment type="cofactor">
    <cofactor evidence="1 12">
        <name>heme</name>
        <dbReference type="ChEBI" id="CHEBI:30413"/>
    </cofactor>
</comment>
<dbReference type="OMA" id="MNTVWIA"/>
<reference evidence="15" key="1">
    <citation type="journal article" date="2016" name="Nat. Biotechnol.">
        <title>Sequencing wild and cultivated cassava and related species reveals extensive interspecific hybridization and genetic diversity.</title>
        <authorList>
            <person name="Bredeson J.V."/>
            <person name="Lyons J.B."/>
            <person name="Prochnik S.E."/>
            <person name="Wu G.A."/>
            <person name="Ha C.M."/>
            <person name="Edsinger-Gonzales E."/>
            <person name="Grimwood J."/>
            <person name="Schmutz J."/>
            <person name="Rabbi I.Y."/>
            <person name="Egesi C."/>
            <person name="Nauluvula P."/>
            <person name="Lebot V."/>
            <person name="Ndunguru J."/>
            <person name="Mkamilo G."/>
            <person name="Bart R.S."/>
            <person name="Setter T.L."/>
            <person name="Gleadow R.M."/>
            <person name="Kulakow P."/>
            <person name="Ferguson M.E."/>
            <person name="Rounsley S."/>
            <person name="Rokhsar D.S."/>
        </authorList>
    </citation>
    <scope>NUCLEOTIDE SEQUENCE [LARGE SCALE GENOMIC DNA]</scope>
    <source>
        <strain evidence="15">cv. AM560-2</strain>
    </source>
</reference>
<evidence type="ECO:0000256" key="6">
    <source>
        <dbReference type="ARBA" id="ARBA00022723"/>
    </source>
</evidence>
<comment type="subcellular location">
    <subcellularLocation>
        <location evidence="2">Membrane</location>
        <topology evidence="2">Single-pass membrane protein</topology>
    </subcellularLocation>
</comment>
<dbReference type="GO" id="GO:0004497">
    <property type="term" value="F:monooxygenase activity"/>
    <property type="evidence" value="ECO:0007669"/>
    <property type="project" value="UniProtKB-KW"/>
</dbReference>
<keyword evidence="4 12" id="KW-0349">Heme</keyword>
<dbReference type="InterPro" id="IPR036396">
    <property type="entry name" value="Cyt_P450_sf"/>
</dbReference>
<dbReference type="GO" id="GO:0020037">
    <property type="term" value="F:heme binding"/>
    <property type="evidence" value="ECO:0007669"/>
    <property type="project" value="InterPro"/>
</dbReference>
<dbReference type="GO" id="GO:0016705">
    <property type="term" value="F:oxidoreductase activity, acting on paired donors, with incorporation or reduction of molecular oxygen"/>
    <property type="evidence" value="ECO:0007669"/>
    <property type="project" value="InterPro"/>
</dbReference>
<dbReference type="Gene3D" id="1.10.630.10">
    <property type="entry name" value="Cytochrome P450"/>
    <property type="match status" value="1"/>
</dbReference>
<keyword evidence="6 12" id="KW-0479">Metal-binding</keyword>
<dbReference type="InterPro" id="IPR052306">
    <property type="entry name" value="CYP450_71D"/>
</dbReference>
<dbReference type="PANTHER" id="PTHR47953:SF19">
    <property type="entry name" value="OS06G0641600 PROTEIN"/>
    <property type="match status" value="1"/>
</dbReference>
<comment type="similarity">
    <text evidence="3 13">Belongs to the cytochrome P450 family.</text>
</comment>
<keyword evidence="10 13" id="KW-0503">Monooxygenase</keyword>
<evidence type="ECO:0000256" key="7">
    <source>
        <dbReference type="ARBA" id="ARBA00022989"/>
    </source>
</evidence>
<feature type="binding site" description="axial binding residue" evidence="12">
    <location>
        <position position="469"/>
    </location>
    <ligand>
        <name>heme</name>
        <dbReference type="ChEBI" id="CHEBI:30413"/>
    </ligand>
    <ligandPart>
        <name>Fe</name>
        <dbReference type="ChEBI" id="CHEBI:18248"/>
    </ligandPart>
</feature>
<organism evidence="14 15">
    <name type="scientific">Manihot esculenta</name>
    <name type="common">Cassava</name>
    <name type="synonym">Jatropha manihot</name>
    <dbReference type="NCBI Taxonomy" id="3983"/>
    <lineage>
        <taxon>Eukaryota</taxon>
        <taxon>Viridiplantae</taxon>
        <taxon>Streptophyta</taxon>
        <taxon>Embryophyta</taxon>
        <taxon>Tracheophyta</taxon>
        <taxon>Spermatophyta</taxon>
        <taxon>Magnoliopsida</taxon>
        <taxon>eudicotyledons</taxon>
        <taxon>Gunneridae</taxon>
        <taxon>Pentapetalae</taxon>
        <taxon>rosids</taxon>
        <taxon>fabids</taxon>
        <taxon>Malpighiales</taxon>
        <taxon>Euphorbiaceae</taxon>
        <taxon>Crotonoideae</taxon>
        <taxon>Manihoteae</taxon>
        <taxon>Manihot</taxon>
    </lineage>
</organism>
<evidence type="ECO:0000256" key="8">
    <source>
        <dbReference type="ARBA" id="ARBA00023002"/>
    </source>
</evidence>
<evidence type="ECO:0000313" key="14">
    <source>
        <dbReference type="EMBL" id="OAY41164.1"/>
    </source>
</evidence>
<dbReference type="PANTHER" id="PTHR47953">
    <property type="entry name" value="OS08G0105600 PROTEIN"/>
    <property type="match status" value="1"/>
</dbReference>
<accession>A0A2C9VA28</accession>
<dbReference type="Pfam" id="PF00067">
    <property type="entry name" value="p450"/>
    <property type="match status" value="1"/>
</dbReference>
<dbReference type="OrthoDB" id="2789670at2759"/>
<evidence type="ECO:0000256" key="12">
    <source>
        <dbReference type="PIRSR" id="PIRSR602401-1"/>
    </source>
</evidence>
<keyword evidence="7" id="KW-1133">Transmembrane helix</keyword>
<keyword evidence="9 12" id="KW-0408">Iron</keyword>
<evidence type="ECO:0000256" key="9">
    <source>
        <dbReference type="ARBA" id="ARBA00023004"/>
    </source>
</evidence>
<sequence length="544" mass="60109">MESLTFSSPSKMGVLALSPTKVGAPASTMSVHFHPPSASVRLKIYCQKTEASAETLHKRLPPGPMKLPIIGNLHNLAGGQPHHVLAELAKEYGPLMHLQLGEISAVVVSNPRMAQEVMKTHDLIFAQRPEILASKIVTYGGLDIAFSPLGDYWKQMKRLSLTELLGPKRVASFSSLREDEVSKLIDSVERSAGRVINFSEKIFHLTNVITCKAAFGDECEDQDTVIALTKEATQLAGGFGIADLYPSVEFLHVISGVKGKLERLRDELGRVFGNIIDEHKKKLMSKSSSELESEKEDLVDVLLKLQGSGKLQCPVTSNSLKAVILDLFTAGTDTSSTTVEWAMSEMIKDQRVLKKAQDEVREAFKGKKTIRESDVQQLKYLPLVLKETLRLHPPAPLLLPRESSQSCVIDGYELPVKTKVIVNAWAIGRDPESWPDADTFKPERFMESSVDFKGMDFEFVPFGAGRRICPGIAFGLANMELPLARLLYHFDWKLPEGVTPENLDMTEAFGATVGRKNGLQLIPIPYKPSMDDSSQLLEAMKVLN</sequence>
<keyword evidence="15" id="KW-1185">Reference proteome</keyword>
<dbReference type="EMBL" id="CM004395">
    <property type="protein sequence ID" value="OAY41164.1"/>
    <property type="molecule type" value="Genomic_DNA"/>
</dbReference>
<dbReference type="InterPro" id="IPR002401">
    <property type="entry name" value="Cyt_P450_E_grp-I"/>
</dbReference>